<dbReference type="EMBL" id="JAUHHV010000007">
    <property type="protein sequence ID" value="KAK1417956.1"/>
    <property type="molecule type" value="Genomic_DNA"/>
</dbReference>
<dbReference type="GO" id="GO:0004842">
    <property type="term" value="F:ubiquitin-protein transferase activity"/>
    <property type="evidence" value="ECO:0007669"/>
    <property type="project" value="TreeGrafter"/>
</dbReference>
<organism evidence="6 7">
    <name type="scientific">Tagetes erecta</name>
    <name type="common">African marigold</name>
    <dbReference type="NCBI Taxonomy" id="13708"/>
    <lineage>
        <taxon>Eukaryota</taxon>
        <taxon>Viridiplantae</taxon>
        <taxon>Streptophyta</taxon>
        <taxon>Embryophyta</taxon>
        <taxon>Tracheophyta</taxon>
        <taxon>Spermatophyta</taxon>
        <taxon>Magnoliopsida</taxon>
        <taxon>eudicotyledons</taxon>
        <taxon>Gunneridae</taxon>
        <taxon>Pentapetalae</taxon>
        <taxon>asterids</taxon>
        <taxon>campanulids</taxon>
        <taxon>Asterales</taxon>
        <taxon>Asteraceae</taxon>
        <taxon>Asteroideae</taxon>
        <taxon>Heliantheae alliance</taxon>
        <taxon>Tageteae</taxon>
        <taxon>Tagetes</taxon>
    </lineage>
</organism>
<dbReference type="PANTHER" id="PTHR42647">
    <property type="entry name" value="SBP (S-RIBONUCLEASE BINDING PROTEIN) FAMILY PROTEIN"/>
    <property type="match status" value="1"/>
</dbReference>
<feature type="domain" description="RING-type" evidence="5">
    <location>
        <begin position="270"/>
        <end position="305"/>
    </location>
</feature>
<dbReference type="AlphaFoldDB" id="A0AAD8KBA3"/>
<dbReference type="PANTHER" id="PTHR42647:SF12">
    <property type="entry name" value="BOI-RELATED E3 UBIQUITIN-PROTEIN LIGASE 2-RELATED"/>
    <property type="match status" value="1"/>
</dbReference>
<evidence type="ECO:0000259" key="5">
    <source>
        <dbReference type="PROSITE" id="PS50089"/>
    </source>
</evidence>
<dbReference type="Gene3D" id="3.30.40.10">
    <property type="entry name" value="Zinc/RING finger domain, C3HC4 (zinc finger)"/>
    <property type="match status" value="1"/>
</dbReference>
<evidence type="ECO:0000256" key="1">
    <source>
        <dbReference type="ARBA" id="ARBA00022723"/>
    </source>
</evidence>
<comment type="caution">
    <text evidence="6">The sequence shown here is derived from an EMBL/GenBank/DDBJ whole genome shotgun (WGS) entry which is preliminary data.</text>
</comment>
<dbReference type="PROSITE" id="PS50089">
    <property type="entry name" value="ZF_RING_2"/>
    <property type="match status" value="1"/>
</dbReference>
<dbReference type="InterPro" id="IPR013083">
    <property type="entry name" value="Znf_RING/FYVE/PHD"/>
</dbReference>
<dbReference type="InterPro" id="IPR001841">
    <property type="entry name" value="Znf_RING"/>
</dbReference>
<keyword evidence="3" id="KW-0862">Zinc</keyword>
<evidence type="ECO:0000313" key="6">
    <source>
        <dbReference type="EMBL" id="KAK1417956.1"/>
    </source>
</evidence>
<evidence type="ECO:0000313" key="7">
    <source>
        <dbReference type="Proteomes" id="UP001229421"/>
    </source>
</evidence>
<proteinExistence type="predicted"/>
<dbReference type="Proteomes" id="UP001229421">
    <property type="component" value="Unassembled WGS sequence"/>
</dbReference>
<accession>A0AAD8KBA3</accession>
<dbReference type="GO" id="GO:0008270">
    <property type="term" value="F:zinc ion binding"/>
    <property type="evidence" value="ECO:0007669"/>
    <property type="project" value="UniProtKB-KW"/>
</dbReference>
<keyword evidence="1" id="KW-0479">Metal-binding</keyword>
<evidence type="ECO:0000256" key="4">
    <source>
        <dbReference type="PROSITE-ProRule" id="PRU00175"/>
    </source>
</evidence>
<dbReference type="CDD" id="cd16649">
    <property type="entry name" value="mRING-HC-C3HC5_CGRF1-like"/>
    <property type="match status" value="1"/>
</dbReference>
<gene>
    <name evidence="6" type="ORF">QVD17_27092</name>
</gene>
<keyword evidence="7" id="KW-1185">Reference proteome</keyword>
<evidence type="ECO:0000256" key="2">
    <source>
        <dbReference type="ARBA" id="ARBA00022771"/>
    </source>
</evidence>
<protein>
    <recommendedName>
        <fullName evidence="5">RING-type domain-containing protein</fullName>
    </recommendedName>
</protein>
<sequence>MRRSSEPHFIFFLPNQSCTTDAIDINSDRNYRLQHRTSHPLSGTTTTADNLLPMYSSVFTDPDPLKTDTDLTYNLHASRKRSRYCSSMCTFSDAQNVNRNTVKHCTILGEDISSQIQQQQFEIDQFVACQNEKLRTEIEEKRRRNSMKLIAAMEEGITQRLRAKEEEITKMMKLNCALEDKLKSVCIENEIWRELAETNEATANALRSNLKQVLEQVVHGDYRHHSTTVREDDDAIVADDAQSCCESNNGNERMLAEHGSSNNSSMKRLCKRCGEAESCVLLLPCRHLCVCTVCVSGVDVCPVCKFTMKMSVHVHIS</sequence>
<keyword evidence="2 4" id="KW-0863">Zinc-finger</keyword>
<name>A0AAD8KBA3_TARER</name>
<evidence type="ECO:0000256" key="3">
    <source>
        <dbReference type="ARBA" id="ARBA00022833"/>
    </source>
</evidence>
<dbReference type="GO" id="GO:0043067">
    <property type="term" value="P:regulation of programmed cell death"/>
    <property type="evidence" value="ECO:0007669"/>
    <property type="project" value="TreeGrafter"/>
</dbReference>
<reference evidence="6" key="1">
    <citation type="journal article" date="2023" name="bioRxiv">
        <title>Improved chromosome-level genome assembly for marigold (Tagetes erecta).</title>
        <authorList>
            <person name="Jiang F."/>
            <person name="Yuan L."/>
            <person name="Wang S."/>
            <person name="Wang H."/>
            <person name="Xu D."/>
            <person name="Wang A."/>
            <person name="Fan W."/>
        </authorList>
    </citation>
    <scope>NUCLEOTIDE SEQUENCE</scope>
    <source>
        <strain evidence="6">WSJ</strain>
        <tissue evidence="6">Leaf</tissue>
    </source>
</reference>
<dbReference type="Pfam" id="PF13920">
    <property type="entry name" value="zf-C3HC4_3"/>
    <property type="match status" value="1"/>
</dbReference>